<name>A0ABT1T4B9_9SPHI</name>
<protein>
    <submittedName>
        <fullName evidence="2">SMI1/KNR4 family protein</fullName>
    </submittedName>
</protein>
<reference evidence="2 3" key="1">
    <citation type="submission" date="2022-07" db="EMBL/GenBank/DDBJ databases">
        <title>Mucilaginibacter sp. JC4.</title>
        <authorList>
            <person name="Le V."/>
            <person name="Ko S.-R."/>
            <person name="Ahn C.-Y."/>
            <person name="Oh H.-M."/>
        </authorList>
    </citation>
    <scope>NUCLEOTIDE SEQUENCE [LARGE SCALE GENOMIC DNA]</scope>
    <source>
        <strain evidence="2 3">JC4</strain>
    </source>
</reference>
<proteinExistence type="predicted"/>
<comment type="caution">
    <text evidence="2">The sequence shown here is derived from an EMBL/GenBank/DDBJ whole genome shotgun (WGS) entry which is preliminary data.</text>
</comment>
<evidence type="ECO:0000259" key="1">
    <source>
        <dbReference type="Pfam" id="PF09346"/>
    </source>
</evidence>
<dbReference type="Proteomes" id="UP001204376">
    <property type="component" value="Unassembled WGS sequence"/>
</dbReference>
<dbReference type="Gene3D" id="3.40.1580.10">
    <property type="entry name" value="SMI1/KNR4-like"/>
    <property type="match status" value="1"/>
</dbReference>
<sequence>MTIDEQLIKFETDHNLIIPGDLKEYFRSSNIKSLNDYSDFLFEFYGIDEFKSVKDEVGDYGGIPDYRNIVNVLPQHENCFVFAEYMIHSGVYAIRLFKDRADKNEVYAIIGSEYKQVADSFTEFIILYKDRGESIYF</sequence>
<accession>A0ABT1T4B9</accession>
<dbReference type="EMBL" id="JANHOH010000003">
    <property type="protein sequence ID" value="MCQ6959456.1"/>
    <property type="molecule type" value="Genomic_DNA"/>
</dbReference>
<keyword evidence="3" id="KW-1185">Reference proteome</keyword>
<dbReference type="SUPFAM" id="SSF160631">
    <property type="entry name" value="SMI1/KNR4-like"/>
    <property type="match status" value="1"/>
</dbReference>
<dbReference type="Pfam" id="PF09346">
    <property type="entry name" value="SMI1_KNR4"/>
    <property type="match status" value="1"/>
</dbReference>
<dbReference type="InterPro" id="IPR037883">
    <property type="entry name" value="Knr4/Smi1-like_sf"/>
</dbReference>
<dbReference type="RefSeq" id="WP_256539648.1">
    <property type="nucleotide sequence ID" value="NZ_JANHOH010000003.1"/>
</dbReference>
<evidence type="ECO:0000313" key="2">
    <source>
        <dbReference type="EMBL" id="MCQ6959456.1"/>
    </source>
</evidence>
<evidence type="ECO:0000313" key="3">
    <source>
        <dbReference type="Proteomes" id="UP001204376"/>
    </source>
</evidence>
<feature type="domain" description="Knr4/Smi1-like" evidence="1">
    <location>
        <begin position="4"/>
        <end position="125"/>
    </location>
</feature>
<gene>
    <name evidence="2" type="ORF">NPE20_15875</name>
</gene>
<dbReference type="InterPro" id="IPR018958">
    <property type="entry name" value="Knr4/Smi1-like_dom"/>
</dbReference>
<organism evidence="2 3">
    <name type="scientific">Mucilaginibacter aquariorum</name>
    <dbReference type="NCBI Taxonomy" id="2967225"/>
    <lineage>
        <taxon>Bacteria</taxon>
        <taxon>Pseudomonadati</taxon>
        <taxon>Bacteroidota</taxon>
        <taxon>Sphingobacteriia</taxon>
        <taxon>Sphingobacteriales</taxon>
        <taxon>Sphingobacteriaceae</taxon>
        <taxon>Mucilaginibacter</taxon>
    </lineage>
</organism>